<evidence type="ECO:0000313" key="13">
    <source>
        <dbReference type="EMBL" id="VEU61038.1"/>
    </source>
</evidence>
<evidence type="ECO:0000256" key="9">
    <source>
        <dbReference type="RuleBase" id="RU004432"/>
    </source>
</evidence>
<organism evidence="13 14">
    <name type="scientific">Mycoplasmopsis bovigenitalium</name>
    <dbReference type="NCBI Taxonomy" id="2112"/>
    <lineage>
        <taxon>Bacteria</taxon>
        <taxon>Bacillati</taxon>
        <taxon>Mycoplasmatota</taxon>
        <taxon>Mycoplasmoidales</taxon>
        <taxon>Metamycoplasmataceae</taxon>
        <taxon>Mycoplasmopsis</taxon>
    </lineage>
</organism>
<dbReference type="CDD" id="cd19499">
    <property type="entry name" value="RecA-like_ClpB_Hsp104-like"/>
    <property type="match status" value="1"/>
</dbReference>
<dbReference type="PRINTS" id="PR00300">
    <property type="entry name" value="CLPPROTEASEA"/>
</dbReference>
<dbReference type="PANTHER" id="PTHR11638">
    <property type="entry name" value="ATP-DEPENDENT CLP PROTEASE"/>
    <property type="match status" value="1"/>
</dbReference>
<evidence type="ECO:0000256" key="3">
    <source>
        <dbReference type="ARBA" id="ARBA00022737"/>
    </source>
</evidence>
<dbReference type="Gene3D" id="1.10.8.60">
    <property type="match status" value="1"/>
</dbReference>
<dbReference type="Gene3D" id="3.40.50.300">
    <property type="entry name" value="P-loop containing nucleotide triphosphate hydrolases"/>
    <property type="match status" value="3"/>
</dbReference>
<keyword evidence="7 9" id="KW-0143">Chaperone</keyword>
<evidence type="ECO:0000256" key="6">
    <source>
        <dbReference type="ARBA" id="ARBA00023054"/>
    </source>
</evidence>
<keyword evidence="3" id="KW-0677">Repeat</keyword>
<dbReference type="GO" id="GO:0016887">
    <property type="term" value="F:ATP hydrolysis activity"/>
    <property type="evidence" value="ECO:0007669"/>
    <property type="project" value="InterPro"/>
</dbReference>
<dbReference type="InterPro" id="IPR003593">
    <property type="entry name" value="AAA+_ATPase"/>
</dbReference>
<evidence type="ECO:0000259" key="11">
    <source>
        <dbReference type="SMART" id="SM00382"/>
    </source>
</evidence>
<dbReference type="InterPro" id="IPR041546">
    <property type="entry name" value="ClpA/ClpB_AAA_lid"/>
</dbReference>
<dbReference type="InterPro" id="IPR001270">
    <property type="entry name" value="ClpA/B"/>
</dbReference>
<gene>
    <name evidence="13" type="primary">clpB</name>
    <name evidence="13" type="ORF">NCTC10122_00625</name>
</gene>
<evidence type="ECO:0000256" key="8">
    <source>
        <dbReference type="ARBA" id="ARBA00026057"/>
    </source>
</evidence>
<feature type="coiled-coil region" evidence="10">
    <location>
        <begin position="338"/>
        <end position="385"/>
    </location>
</feature>
<dbReference type="Pfam" id="PF10431">
    <property type="entry name" value="ClpB_D2-small"/>
    <property type="match status" value="1"/>
</dbReference>
<dbReference type="FunFam" id="3.40.50.300:FF:000010">
    <property type="entry name" value="Chaperone clpB 1, putative"/>
    <property type="match status" value="1"/>
</dbReference>
<dbReference type="Proteomes" id="UP000290942">
    <property type="component" value="Chromosome"/>
</dbReference>
<dbReference type="FunFam" id="3.40.50.300:FF:000120">
    <property type="entry name" value="ATP-dependent chaperone ClpB"/>
    <property type="match status" value="1"/>
</dbReference>
<dbReference type="PANTHER" id="PTHR11638:SF18">
    <property type="entry name" value="HEAT SHOCK PROTEIN 104"/>
    <property type="match status" value="1"/>
</dbReference>
<dbReference type="EMBL" id="LR214970">
    <property type="protein sequence ID" value="VEU61038.1"/>
    <property type="molecule type" value="Genomic_DNA"/>
</dbReference>
<comment type="subcellular location">
    <subcellularLocation>
        <location evidence="1">Cytoplasm</location>
    </subcellularLocation>
</comment>
<feature type="domain" description="AAA+ ATPase" evidence="11">
    <location>
        <begin position="464"/>
        <end position="603"/>
    </location>
</feature>
<dbReference type="Pfam" id="PF00004">
    <property type="entry name" value="AAA"/>
    <property type="match status" value="1"/>
</dbReference>
<reference evidence="13 14" key="1">
    <citation type="submission" date="2019-01" db="EMBL/GenBank/DDBJ databases">
        <authorList>
            <consortium name="Pathogen Informatics"/>
        </authorList>
    </citation>
    <scope>NUCLEOTIDE SEQUENCE [LARGE SCALE GENOMIC DNA]</scope>
    <source>
        <strain evidence="13 14">NCTC10122</strain>
    </source>
</reference>
<dbReference type="SUPFAM" id="SSF52540">
    <property type="entry name" value="P-loop containing nucleoside triphosphate hydrolases"/>
    <property type="match status" value="2"/>
</dbReference>
<evidence type="ECO:0000256" key="4">
    <source>
        <dbReference type="ARBA" id="ARBA00022741"/>
    </source>
</evidence>
<dbReference type="SMART" id="SM00382">
    <property type="entry name" value="AAA"/>
    <property type="match status" value="2"/>
</dbReference>
<proteinExistence type="inferred from homology"/>
<comment type="similarity">
    <text evidence="2 9">Belongs to the ClpA/ClpB family.</text>
</comment>
<dbReference type="InterPro" id="IPR050130">
    <property type="entry name" value="ClpA_ClpB"/>
</dbReference>
<sequence length="723" mass="82163">MDFNLDDLFGNLNISKPKDEDDVLKKYGRNLTDLATRNELDPVINRDDEIRRMIRILSRKTKNNPVLVGEPGVGKTAIVEGLARKIVEGQVPENLKGKDVFELDLASLIAGASYQGQFEQRLKSVLKKIEESNGDIILFIDEIHMLIGTGKNQDGAMDAANIFKPLMARGKLHLIGATTFDEYRKYIEKDAALERRMQKIDVLEPTTEGTIAILRGIKERFENFHNVKILDEALVSAAKLSSRYISDRFLPDKAIDLIDEAASTIKTEINFKPEELEKSQQKLAMLEMEKIALSSSNESKGKNKERLIELDKLINDENEIIKDFKNKWDLEKERLEQVSNAKSRLENLKHALTIYQKEADYEKASRVLYIEIPNLEKEIAQMEQQILQNSSSLIKDTVTSEEIASIVSKWTKIPVTKLLETDKNKLLNLENELKSKIKGQDNAINLVCQAVLRAKANINDPNRPLASFLFTGPTGVGKTELSKALAYALFDSEKQMIRIDMSEYMEKHSVSKIIGAPPGYIGFDQNNSLTEQIRKNPYTILLLDEIEKAHKEVLNILLQILDNGSITDSKGRNINCRNLIIIMTSNIASDEILKKQIEMNAPELKAELLKFMSPEFLNRIDEVVKFNSLSESVIKEIVDLEMQKLIRRVKLTKDINLAYSEKLIDFIAKSAYDSQFGARPIKRFIQNKVESVLAYKIINGEINNQEKYQIDVFAGNFIINVIK</sequence>
<dbReference type="RefSeq" id="WP_129687857.1">
    <property type="nucleotide sequence ID" value="NZ_LR214970.1"/>
</dbReference>
<keyword evidence="4 9" id="KW-0547">Nucleotide-binding</keyword>
<dbReference type="AlphaFoldDB" id="A0A449A9W2"/>
<dbReference type="InterPro" id="IPR028299">
    <property type="entry name" value="ClpA/B_CS2"/>
</dbReference>
<dbReference type="FunFam" id="3.40.50.300:FF:000025">
    <property type="entry name" value="ATP-dependent Clp protease subunit"/>
    <property type="match status" value="1"/>
</dbReference>
<dbReference type="CDD" id="cd00009">
    <property type="entry name" value="AAA"/>
    <property type="match status" value="1"/>
</dbReference>
<evidence type="ECO:0000256" key="2">
    <source>
        <dbReference type="ARBA" id="ARBA00008675"/>
    </source>
</evidence>
<dbReference type="GO" id="GO:0034605">
    <property type="term" value="P:cellular response to heat"/>
    <property type="evidence" value="ECO:0007669"/>
    <property type="project" value="TreeGrafter"/>
</dbReference>
<feature type="domain" description="Clp ATPase C-terminal" evidence="12">
    <location>
        <begin position="629"/>
        <end position="719"/>
    </location>
</feature>
<evidence type="ECO:0000256" key="10">
    <source>
        <dbReference type="SAM" id="Coils"/>
    </source>
</evidence>
<dbReference type="GO" id="GO:0005737">
    <property type="term" value="C:cytoplasm"/>
    <property type="evidence" value="ECO:0007669"/>
    <property type="project" value="UniProtKB-SubCell"/>
</dbReference>
<dbReference type="InterPro" id="IPR019489">
    <property type="entry name" value="Clp_ATPase_C"/>
</dbReference>
<feature type="domain" description="AAA+ ATPase" evidence="11">
    <location>
        <begin position="61"/>
        <end position="206"/>
    </location>
</feature>
<dbReference type="PROSITE" id="PS00870">
    <property type="entry name" value="CLPAB_1"/>
    <property type="match status" value="1"/>
</dbReference>
<evidence type="ECO:0000256" key="5">
    <source>
        <dbReference type="ARBA" id="ARBA00022840"/>
    </source>
</evidence>
<dbReference type="SMART" id="SM01086">
    <property type="entry name" value="ClpB_D2-small"/>
    <property type="match status" value="1"/>
</dbReference>
<protein>
    <submittedName>
        <fullName evidence="13">ATPase</fullName>
    </submittedName>
</protein>
<dbReference type="InterPro" id="IPR003959">
    <property type="entry name" value="ATPase_AAA_core"/>
</dbReference>
<dbReference type="PROSITE" id="PS00871">
    <property type="entry name" value="CLPAB_2"/>
    <property type="match status" value="1"/>
</dbReference>
<comment type="subunit">
    <text evidence="8">Homohexamer. The oligomerization is ATP-dependent.</text>
</comment>
<evidence type="ECO:0000256" key="1">
    <source>
        <dbReference type="ARBA" id="ARBA00004496"/>
    </source>
</evidence>
<dbReference type="Pfam" id="PF17871">
    <property type="entry name" value="AAA_lid_9"/>
    <property type="match status" value="1"/>
</dbReference>
<dbReference type="InterPro" id="IPR018368">
    <property type="entry name" value="ClpA/B_CS1"/>
</dbReference>
<name>A0A449A9W2_9BACT</name>
<keyword evidence="5 9" id="KW-0067">ATP-binding</keyword>
<keyword evidence="6 10" id="KW-0175">Coiled coil</keyword>
<evidence type="ECO:0000256" key="7">
    <source>
        <dbReference type="ARBA" id="ARBA00023186"/>
    </source>
</evidence>
<dbReference type="Pfam" id="PF07724">
    <property type="entry name" value="AAA_2"/>
    <property type="match status" value="1"/>
</dbReference>
<evidence type="ECO:0000259" key="12">
    <source>
        <dbReference type="SMART" id="SM01086"/>
    </source>
</evidence>
<dbReference type="InterPro" id="IPR027417">
    <property type="entry name" value="P-loop_NTPase"/>
</dbReference>
<accession>A0A449A9W2</accession>
<evidence type="ECO:0000313" key="14">
    <source>
        <dbReference type="Proteomes" id="UP000290942"/>
    </source>
</evidence>
<dbReference type="GO" id="GO:0005524">
    <property type="term" value="F:ATP binding"/>
    <property type="evidence" value="ECO:0007669"/>
    <property type="project" value="UniProtKB-KW"/>
</dbReference>